<protein>
    <submittedName>
        <fullName evidence="9">E3 ubiquitin-protein ligase Zswim2-like</fullName>
    </submittedName>
</protein>
<keyword evidence="1" id="KW-0479">Metal-binding</keyword>
<organism evidence="8 9">
    <name type="scientific">Limulus polyphemus</name>
    <name type="common">Atlantic horseshoe crab</name>
    <dbReference type="NCBI Taxonomy" id="6850"/>
    <lineage>
        <taxon>Eukaryota</taxon>
        <taxon>Metazoa</taxon>
        <taxon>Ecdysozoa</taxon>
        <taxon>Arthropoda</taxon>
        <taxon>Chelicerata</taxon>
        <taxon>Merostomata</taxon>
        <taxon>Xiphosura</taxon>
        <taxon>Limulidae</taxon>
        <taxon>Limulus</taxon>
    </lineage>
</organism>
<dbReference type="PANTHER" id="PTHR21540">
    <property type="entry name" value="RING FINGER AND SWIM DOMAIN-CONTAINING PROTEIN 2"/>
    <property type="match status" value="1"/>
</dbReference>
<reference evidence="9" key="1">
    <citation type="submission" date="2025-08" db="UniProtKB">
        <authorList>
            <consortium name="RefSeq"/>
        </authorList>
    </citation>
    <scope>IDENTIFICATION</scope>
    <source>
        <tissue evidence="9">Muscle</tissue>
    </source>
</reference>
<dbReference type="Gene3D" id="3.30.60.90">
    <property type="match status" value="1"/>
</dbReference>
<gene>
    <name evidence="9" type="primary">LOC106465553</name>
</gene>
<evidence type="ECO:0000313" key="9">
    <source>
        <dbReference type="RefSeq" id="XP_013781230.2"/>
    </source>
</evidence>
<evidence type="ECO:0000256" key="5">
    <source>
        <dbReference type="SAM" id="MobiDB-lite"/>
    </source>
</evidence>
<dbReference type="Gene3D" id="3.30.40.10">
    <property type="entry name" value="Zinc/RING finger domain, C3HC4 (zinc finger)"/>
    <property type="match status" value="2"/>
</dbReference>
<dbReference type="InterPro" id="IPR039903">
    <property type="entry name" value="Zswim2"/>
</dbReference>
<evidence type="ECO:0000259" key="7">
    <source>
        <dbReference type="PROSITE" id="PS50966"/>
    </source>
</evidence>
<keyword evidence="2 4" id="KW-0863">Zinc-finger</keyword>
<dbReference type="InterPro" id="IPR007527">
    <property type="entry name" value="Znf_SWIM"/>
</dbReference>
<name>A0ABM1BFY6_LIMPO</name>
<dbReference type="InterPro" id="IPR043145">
    <property type="entry name" value="Znf_ZZ_sf"/>
</dbReference>
<dbReference type="InterPro" id="IPR001841">
    <property type="entry name" value="Znf_RING"/>
</dbReference>
<dbReference type="SMART" id="SM00184">
    <property type="entry name" value="RING"/>
    <property type="match status" value="2"/>
</dbReference>
<feature type="compositionally biased region" description="Low complexity" evidence="5">
    <location>
        <begin position="436"/>
        <end position="446"/>
    </location>
</feature>
<evidence type="ECO:0000313" key="8">
    <source>
        <dbReference type="Proteomes" id="UP000694941"/>
    </source>
</evidence>
<dbReference type="RefSeq" id="XP_013781230.2">
    <property type="nucleotide sequence ID" value="XM_013925776.2"/>
</dbReference>
<feature type="domain" description="RING-type" evidence="6">
    <location>
        <begin position="350"/>
        <end position="391"/>
    </location>
</feature>
<dbReference type="GeneID" id="106465553"/>
<feature type="region of interest" description="Disordered" evidence="5">
    <location>
        <begin position="427"/>
        <end position="466"/>
    </location>
</feature>
<dbReference type="InterPro" id="IPR013083">
    <property type="entry name" value="Znf_RING/FYVE/PHD"/>
</dbReference>
<accession>A0ABM1BFY6</accession>
<evidence type="ECO:0000256" key="4">
    <source>
        <dbReference type="PROSITE-ProRule" id="PRU00175"/>
    </source>
</evidence>
<dbReference type="Pfam" id="PF13639">
    <property type="entry name" value="zf-RING_2"/>
    <property type="match status" value="1"/>
</dbReference>
<dbReference type="SUPFAM" id="SSF57850">
    <property type="entry name" value="RING/U-box"/>
    <property type="match status" value="3"/>
</dbReference>
<proteinExistence type="predicted"/>
<evidence type="ECO:0000256" key="3">
    <source>
        <dbReference type="ARBA" id="ARBA00022833"/>
    </source>
</evidence>
<feature type="domain" description="SWIM-type" evidence="7">
    <location>
        <begin position="49"/>
        <end position="82"/>
    </location>
</feature>
<dbReference type="PANTHER" id="PTHR21540:SF3">
    <property type="entry name" value="E3 UBIQUITIN-PROTEIN LIGASE ZSWIM2"/>
    <property type="match status" value="1"/>
</dbReference>
<sequence>MSRSVPWRLTCPLAVRKQQEKAQKTVIYILRDIGPTGFLLKEANSERQYKVFLGDPHRCNCHIFIRIRELCCHICWVLLKRLRIKPSDPVSYQLGLLNREISDILSNLAVSHNINEPIEKHKHSLEEVSSEKPQRLVTNLDVCPICQEPLLSIHQPVTYCRYGCGNNVHVTCMKVWVDYQLRSGSLDGDTIRCPICRGRYGSITDLKCQFRNARDMLESNTSKTSTHQGKSCKLCGDFPITGKCFKYRECGGYYMCQSCVNTAPHNHIVLYREKAYNKRREVPKEHLPECLVASLTNREFTDKDYEMLLQLESIETSHETSIRSQEHVVNLLPVTRVYKTGRLLLPGQQCCICLRPYKEAQLIRKLPCRHKFHKDCIDNWLLWVKDACPIDGRSVVESVGQKNVLPPREPTVATLVTNLSLPTPSFTCDRNKKLSRSSSHPNSQNSTGLSVRGQAMKHALKPNRSSHVVLPTISRPEDVRERPPDGEHCISDKSKLNLPALNIKHVRIYS</sequence>
<evidence type="ECO:0000256" key="1">
    <source>
        <dbReference type="ARBA" id="ARBA00022723"/>
    </source>
</evidence>
<keyword evidence="8" id="KW-1185">Reference proteome</keyword>
<dbReference type="Proteomes" id="UP000694941">
    <property type="component" value="Unplaced"/>
</dbReference>
<dbReference type="PROSITE" id="PS50089">
    <property type="entry name" value="ZF_RING_2"/>
    <property type="match status" value="2"/>
</dbReference>
<dbReference type="CDD" id="cd16494">
    <property type="entry name" value="RING-CH-C4HC3_ZSWM2"/>
    <property type="match status" value="1"/>
</dbReference>
<keyword evidence="3" id="KW-0862">Zinc</keyword>
<evidence type="ECO:0000256" key="2">
    <source>
        <dbReference type="ARBA" id="ARBA00022771"/>
    </source>
</evidence>
<dbReference type="PROSITE" id="PS50966">
    <property type="entry name" value="ZF_SWIM"/>
    <property type="match status" value="1"/>
</dbReference>
<feature type="domain" description="RING-type" evidence="6">
    <location>
        <begin position="143"/>
        <end position="197"/>
    </location>
</feature>
<evidence type="ECO:0000259" key="6">
    <source>
        <dbReference type="PROSITE" id="PS50089"/>
    </source>
</evidence>